<reference evidence="1" key="1">
    <citation type="submission" date="2014-11" db="EMBL/GenBank/DDBJ databases">
        <authorList>
            <person name="Amaro Gonzalez C."/>
        </authorList>
    </citation>
    <scope>NUCLEOTIDE SEQUENCE</scope>
</reference>
<evidence type="ECO:0000313" key="1">
    <source>
        <dbReference type="EMBL" id="JAH32839.1"/>
    </source>
</evidence>
<reference evidence="1" key="2">
    <citation type="journal article" date="2015" name="Fish Shellfish Immunol.">
        <title>Early steps in the European eel (Anguilla anguilla)-Vibrio vulnificus interaction in the gills: Role of the RtxA13 toxin.</title>
        <authorList>
            <person name="Callol A."/>
            <person name="Pajuelo D."/>
            <person name="Ebbesson L."/>
            <person name="Teles M."/>
            <person name="MacKenzie S."/>
            <person name="Amaro C."/>
        </authorList>
    </citation>
    <scope>NUCLEOTIDE SEQUENCE</scope>
</reference>
<dbReference type="EMBL" id="GBXM01075738">
    <property type="protein sequence ID" value="JAH32839.1"/>
    <property type="molecule type" value="Transcribed_RNA"/>
</dbReference>
<protein>
    <submittedName>
        <fullName evidence="1">Uncharacterized protein</fullName>
    </submittedName>
</protein>
<accession>A0A0E9RUQ9</accession>
<sequence length="27" mass="3150">MSCVRFTEGEEFLFWASMQINCSNTFA</sequence>
<dbReference type="AlphaFoldDB" id="A0A0E9RUQ9"/>
<proteinExistence type="predicted"/>
<name>A0A0E9RUQ9_ANGAN</name>
<organism evidence="1">
    <name type="scientific">Anguilla anguilla</name>
    <name type="common">European freshwater eel</name>
    <name type="synonym">Muraena anguilla</name>
    <dbReference type="NCBI Taxonomy" id="7936"/>
    <lineage>
        <taxon>Eukaryota</taxon>
        <taxon>Metazoa</taxon>
        <taxon>Chordata</taxon>
        <taxon>Craniata</taxon>
        <taxon>Vertebrata</taxon>
        <taxon>Euteleostomi</taxon>
        <taxon>Actinopterygii</taxon>
        <taxon>Neopterygii</taxon>
        <taxon>Teleostei</taxon>
        <taxon>Anguilliformes</taxon>
        <taxon>Anguillidae</taxon>
        <taxon>Anguilla</taxon>
    </lineage>
</organism>